<dbReference type="GeneID" id="113212116"/>
<dbReference type="OrthoDB" id="6435218at2759"/>
<feature type="region of interest" description="Disordered" evidence="1">
    <location>
        <begin position="312"/>
        <end position="347"/>
    </location>
</feature>
<evidence type="ECO:0000259" key="2">
    <source>
        <dbReference type="Pfam" id="PF16040"/>
    </source>
</evidence>
<dbReference type="PANTHER" id="PTHR39077">
    <property type="entry name" value="DUF4793 DOMAIN-CONTAINING PROTEIN"/>
    <property type="match status" value="1"/>
</dbReference>
<gene>
    <name evidence="5" type="primary">LOC113212116</name>
</gene>
<feature type="compositionally biased region" description="Acidic residues" evidence="1">
    <location>
        <begin position="1"/>
        <end position="15"/>
    </location>
</feature>
<dbReference type="InterPro" id="IPR032008">
    <property type="entry name" value="APD1-4_N"/>
</dbReference>
<feature type="region of interest" description="Disordered" evidence="1">
    <location>
        <begin position="209"/>
        <end position="236"/>
    </location>
</feature>
<evidence type="ECO:0000259" key="3">
    <source>
        <dbReference type="Pfam" id="PF16041"/>
    </source>
</evidence>
<feature type="region of interest" description="Disordered" evidence="1">
    <location>
        <begin position="1"/>
        <end position="26"/>
    </location>
</feature>
<feature type="domain" description="E3 ubiquitin-protein ligase APD1-4 N-terminal" evidence="2">
    <location>
        <begin position="117"/>
        <end position="184"/>
    </location>
</feature>
<evidence type="ECO:0000313" key="5">
    <source>
        <dbReference type="RefSeq" id="XP_026286492.2"/>
    </source>
</evidence>
<dbReference type="KEGG" id="foc:113212116"/>
<protein>
    <submittedName>
        <fullName evidence="5">Uncharacterized protein LOC113212116 isoform X1</fullName>
    </submittedName>
</protein>
<organism evidence="4 5">
    <name type="scientific">Frankliniella occidentalis</name>
    <name type="common">Western flower thrips</name>
    <name type="synonym">Euthrips occidentalis</name>
    <dbReference type="NCBI Taxonomy" id="133901"/>
    <lineage>
        <taxon>Eukaryota</taxon>
        <taxon>Metazoa</taxon>
        <taxon>Ecdysozoa</taxon>
        <taxon>Arthropoda</taxon>
        <taxon>Hexapoda</taxon>
        <taxon>Insecta</taxon>
        <taxon>Pterygota</taxon>
        <taxon>Neoptera</taxon>
        <taxon>Paraneoptera</taxon>
        <taxon>Thysanoptera</taxon>
        <taxon>Terebrantia</taxon>
        <taxon>Thripoidea</taxon>
        <taxon>Thripidae</taxon>
        <taxon>Frankliniella</taxon>
    </lineage>
</organism>
<name>A0A6J1T0B0_FRAOC</name>
<feature type="domain" description="E3 ubiquitin-protein ligase APD1-4 middle" evidence="3">
    <location>
        <begin position="408"/>
        <end position="527"/>
    </location>
</feature>
<proteinExistence type="predicted"/>
<dbReference type="InterPro" id="IPR032010">
    <property type="entry name" value="APD1-4_M"/>
</dbReference>
<dbReference type="PANTHER" id="PTHR39077:SF1">
    <property type="entry name" value="E3 UBIQUITIN-PROTEIN LIGASE APD1-4 MIDDLE DOMAIN-CONTAINING PROTEIN"/>
    <property type="match status" value="1"/>
</dbReference>
<feature type="compositionally biased region" description="Low complexity" evidence="1">
    <location>
        <begin position="16"/>
        <end position="26"/>
    </location>
</feature>
<dbReference type="Proteomes" id="UP000504606">
    <property type="component" value="Unplaced"/>
</dbReference>
<dbReference type="Pfam" id="PF16041">
    <property type="entry name" value="APD1-4_M"/>
    <property type="match status" value="1"/>
</dbReference>
<feature type="compositionally biased region" description="Pro residues" evidence="1">
    <location>
        <begin position="325"/>
        <end position="340"/>
    </location>
</feature>
<accession>A0A6J1T0B0</accession>
<dbReference type="RefSeq" id="XP_026286492.2">
    <property type="nucleotide sequence ID" value="XM_026430707.2"/>
</dbReference>
<evidence type="ECO:0000256" key="1">
    <source>
        <dbReference type="SAM" id="MobiDB-lite"/>
    </source>
</evidence>
<reference evidence="5" key="1">
    <citation type="submission" date="2025-08" db="UniProtKB">
        <authorList>
            <consortium name="RefSeq"/>
        </authorList>
    </citation>
    <scope>IDENTIFICATION</scope>
    <source>
        <tissue evidence="5">Whole organism</tissue>
    </source>
</reference>
<dbReference type="AlphaFoldDB" id="A0A6J1T0B0"/>
<dbReference type="Pfam" id="PF16040">
    <property type="entry name" value="APD1-4_N"/>
    <property type="match status" value="1"/>
</dbReference>
<evidence type="ECO:0000313" key="4">
    <source>
        <dbReference type="Proteomes" id="UP000504606"/>
    </source>
</evidence>
<keyword evidence="4" id="KW-1185">Reference proteome</keyword>
<sequence length="529" mass="57866">MRFDDYEHDDSDLEEAGAGKPRARPGAAWACRGGGGGGRGMRGRSAGCSACSAPWVRVARLTAVCLLAPAVLLGWPLYMRYAVLRDLALPLAPSDMRVLDAHISTTWCQAQAVRANGSFSAWMMGGKPGRGRRRRSSLVRDIRLGDDVKEYWGFYLLKGSSVTVSPCARWPGVSLVVIRGYDHLQQCAYIGDDSSEEAEEVRRAALRQQLEEGHRAPRTPAPPPDEPRLKPRSNLPTRMHVVKEEAVEFHEKVRPAPRLFNRLDGLEEARASPEDAEGSAELARGVLERLRALGRTGQRALERLRAARLGRDVGEDENIAAEDPGPAPPSPPAPPAPPAPGEDVHGWVNETTSLDESHSELWSSFSSSEEALLGCAGLVLNLPLTPHRQCQRRRPVEDLATAAAPNVITYTVPMDGHYFFILGSENEVQTNYVRVRFELDRVVYDVHGPVAECTPGAPGQNATSCTLPLRFLSDDTMVLEVPVETDEEARDNPRVHHDHVLAVSTCEPRTALYVACILALPALILTCAF</sequence>